<gene>
    <name evidence="13" type="primary">nuoN</name>
    <name evidence="13" type="ORF">TNIN_38581</name>
</gene>
<feature type="transmembrane region" description="Helical" evidence="11">
    <location>
        <begin position="107"/>
        <end position="127"/>
    </location>
</feature>
<protein>
    <recommendedName>
        <fullName evidence="5">NADH:ubiquinone reductase (H(+)-translocating)</fullName>
        <ecNumber evidence="5">7.1.1.2</ecNumber>
    </recommendedName>
    <alternativeName>
        <fullName evidence="9">NADH dehydrogenase subunit 5</fullName>
    </alternativeName>
</protein>
<feature type="transmembrane region" description="Helical" evidence="11">
    <location>
        <begin position="185"/>
        <end position="209"/>
    </location>
</feature>
<dbReference type="Gene3D" id="2.40.50.140">
    <property type="entry name" value="Nucleic acid-binding proteins"/>
    <property type="match status" value="1"/>
</dbReference>
<feature type="transmembrane region" description="Helical" evidence="11">
    <location>
        <begin position="690"/>
        <end position="712"/>
    </location>
</feature>
<feature type="transmembrane region" description="Helical" evidence="11">
    <location>
        <begin position="523"/>
        <end position="544"/>
    </location>
</feature>
<comment type="similarity">
    <text evidence="3">Belongs to the complex I subunit 4 family.</text>
</comment>
<evidence type="ECO:0000259" key="12">
    <source>
        <dbReference type="PROSITE" id="PS51733"/>
    </source>
</evidence>
<dbReference type="SUPFAM" id="SSF82093">
    <property type="entry name" value="Heme chaperone CcmE"/>
    <property type="match status" value="1"/>
</dbReference>
<dbReference type="PANTHER" id="PTHR42829">
    <property type="entry name" value="NADH-UBIQUINONE OXIDOREDUCTASE CHAIN 5"/>
    <property type="match status" value="1"/>
</dbReference>
<feature type="transmembrane region" description="Helical" evidence="11">
    <location>
        <begin position="56"/>
        <end position="74"/>
    </location>
</feature>
<dbReference type="InterPro" id="IPR004408">
    <property type="entry name" value="Biotin_CoA_COase_ligase"/>
</dbReference>
<dbReference type="AlphaFoldDB" id="A0A8X6Y648"/>
<dbReference type="InterPro" id="IPR036127">
    <property type="entry name" value="CcmE-like_sf"/>
</dbReference>
<feature type="transmembrane region" description="Helical" evidence="11">
    <location>
        <begin position="719"/>
        <end position="740"/>
    </location>
</feature>
<dbReference type="GO" id="GO:0017003">
    <property type="term" value="P:protein-heme linkage"/>
    <property type="evidence" value="ECO:0007669"/>
    <property type="project" value="InterPro"/>
</dbReference>
<evidence type="ECO:0000256" key="9">
    <source>
        <dbReference type="ARBA" id="ARBA00031027"/>
    </source>
</evidence>
<keyword evidence="14" id="KW-1185">Reference proteome</keyword>
<keyword evidence="8 11" id="KW-0472">Membrane</keyword>
<feature type="transmembrane region" description="Helical" evidence="11">
    <location>
        <begin position="621"/>
        <end position="643"/>
    </location>
</feature>
<comment type="function">
    <text evidence="1">Core subunit of the mitochondrial membrane respiratory chain NADH dehydrogenase (Complex I) that is believed to belong to the minimal assembly required for catalysis. Complex I functions in the transfer of electrons from NADH to the respiratory chain. The immediate electron acceptor for the enzyme is believed to be ubiquinone.</text>
</comment>
<dbReference type="Pfam" id="PF00361">
    <property type="entry name" value="Proton_antipo_M"/>
    <property type="match status" value="2"/>
</dbReference>
<name>A0A8X6Y648_9ARAC</name>
<organism evidence="13 14">
    <name type="scientific">Trichonephila inaurata madagascariensis</name>
    <dbReference type="NCBI Taxonomy" id="2747483"/>
    <lineage>
        <taxon>Eukaryota</taxon>
        <taxon>Metazoa</taxon>
        <taxon>Ecdysozoa</taxon>
        <taxon>Arthropoda</taxon>
        <taxon>Chelicerata</taxon>
        <taxon>Arachnida</taxon>
        <taxon>Araneae</taxon>
        <taxon>Araneomorphae</taxon>
        <taxon>Entelegynae</taxon>
        <taxon>Araneoidea</taxon>
        <taxon>Nephilidae</taxon>
        <taxon>Trichonephila</taxon>
        <taxon>Trichonephila inaurata</taxon>
    </lineage>
</organism>
<evidence type="ECO:0000256" key="5">
    <source>
        <dbReference type="ARBA" id="ARBA00012944"/>
    </source>
</evidence>
<comment type="similarity">
    <text evidence="4">Belongs to the biotin--protein ligase family.</text>
</comment>
<dbReference type="GO" id="GO:0020037">
    <property type="term" value="F:heme binding"/>
    <property type="evidence" value="ECO:0007669"/>
    <property type="project" value="InterPro"/>
</dbReference>
<dbReference type="SUPFAM" id="SSF55681">
    <property type="entry name" value="Class II aaRS and biotin synthetases"/>
    <property type="match status" value="1"/>
</dbReference>
<dbReference type="GO" id="GO:0005886">
    <property type="term" value="C:plasma membrane"/>
    <property type="evidence" value="ECO:0007669"/>
    <property type="project" value="InterPro"/>
</dbReference>
<feature type="transmembrane region" description="Helical" evidence="11">
    <location>
        <begin position="148"/>
        <end position="170"/>
    </location>
</feature>
<dbReference type="InterPro" id="IPR004143">
    <property type="entry name" value="BPL_LPL_catalytic"/>
</dbReference>
<dbReference type="InterPro" id="IPR012340">
    <property type="entry name" value="NA-bd_OB-fold"/>
</dbReference>
<dbReference type="Proteomes" id="UP000886998">
    <property type="component" value="Unassembled WGS sequence"/>
</dbReference>
<sequence>MGKSAQLGLHVWLPDAMEGPTPVSALIHAATMVTAGIFLIAKCSPLFELSNVARELIVIVGALTAFFAATVAITQNDIKKIIAYSTCSQLGYMFMACGLSAYNVAIFHLMTHAFFKALLFLGAGNVIHAMHHEQNIQKMGNCWKKIPCTYALMWIGSLALSGIFPFAGFYSKDLIIEHAYSTDSFAFVISLVVAFFTAFYSWRLLLLVFHSQKQSKINIHEAPKIMLIPLLILAFGSVFSGVWEANILNITSNAFWKSSLMVIDEHGVHNFFIKLLPTLASLSGIALAYLIYQYQVIRQIKSKFLLKFLQNKWYFDEVYEFVIIAPIRFISRLLWKFDVKAIDSFGPNGVVSIQKLATLVPSLDLEVQSLLWIAFFISFAIKVPMFPFHTWLPDAHVQSPTSGSVILAGLLIKMGGYGFLRFSIPMLPQASLYFSNFVVVLSIIAVIYASLVAFAQDDIKKLIAYSSIAHMGIVTAGLFSFCEEGVLGSIFQMISHGLISAALFLCVGMLYTRTGTLEIAKYFGIVNTMPKFGFMFILFSMASIGLPGTSGFIAFELMSISLYVLASFNKDSAYSCEAGVKYFTLSALSSCIMLYGMSLLYGYTGQVNFSELGSFLQNHQITYGIVFGLVFILIGLCFKLAIAPFHMWAPDVYQGAPTIVTAFFSTAPKAALVTFLIRLMNEELVNVKSYVQPIFLYVSALSVLISAFGALRQQNLKRLLAYSSIGHIGFIFASLSIFTQAGTDSALMYLVIYIITSIGLFSYLVQIDDDDCDIANLSGIGKKRPIVAFHLSVLLLSMVDKVIPEGFHIHHYKEVSSTNREALDLIDKGISNETIIIADKQTEGRGRTGKSWVSPEGNFYASLIVNLFNDYLSENQFSVSFQRVTLESSNQEAWIPVLSTGMTSDGTGITVGLTSQVRDISKLTESTFVTTLAVGNTLLSFMNDSNIQYKWPNDVLVDNKKISGILLERKSNSNWLIIGIGINVNHAPLPGTTCISNYGESVSNMDLLKELIINFNKLRKQWLFDGFYAIREMWLKKAFKMNEQISVKLADKLYEGIFADIDKSGKLVLQQKDGSLIYFDAVSEAIVLPNNQKPIRVGGMVVENSVIRNESEVIFQMTDFNKSVVVKYQGILPPMFSEKSGVVVQGKMFDNSTFLADTVFAKHDENYMPKVLK</sequence>
<proteinExistence type="inferred from homology"/>
<dbReference type="Pfam" id="PF03100">
    <property type="entry name" value="CcmE"/>
    <property type="match status" value="1"/>
</dbReference>
<accession>A0A8X6Y648</accession>
<dbReference type="Pfam" id="PF03099">
    <property type="entry name" value="BPL_LplA_LipB"/>
    <property type="match status" value="2"/>
</dbReference>
<dbReference type="GO" id="GO:0004077">
    <property type="term" value="F:biotin--[biotin carboxyl-carrier protein] ligase activity"/>
    <property type="evidence" value="ECO:0007669"/>
    <property type="project" value="InterPro"/>
</dbReference>
<feature type="domain" description="BPL/LPL catalytic" evidence="12">
    <location>
        <begin position="857"/>
        <end position="1023"/>
    </location>
</feature>
<feature type="transmembrane region" description="Helical" evidence="11">
    <location>
        <begin position="21"/>
        <end position="41"/>
    </location>
</feature>
<dbReference type="GO" id="GO:0017004">
    <property type="term" value="P:cytochrome complex assembly"/>
    <property type="evidence" value="ECO:0007669"/>
    <property type="project" value="InterPro"/>
</dbReference>
<dbReference type="InterPro" id="IPR018393">
    <property type="entry name" value="NADHpl_OxRdtase_5_subgr"/>
</dbReference>
<dbReference type="InterPro" id="IPR003945">
    <property type="entry name" value="NU5C-like"/>
</dbReference>
<keyword evidence="6 11" id="KW-0812">Transmembrane</keyword>
<dbReference type="PROSITE" id="PS51733">
    <property type="entry name" value="BPL_LPL_CATALYTIC"/>
    <property type="match status" value="1"/>
</dbReference>
<evidence type="ECO:0000256" key="7">
    <source>
        <dbReference type="ARBA" id="ARBA00022989"/>
    </source>
</evidence>
<dbReference type="PANTHER" id="PTHR42829:SF2">
    <property type="entry name" value="NADH-UBIQUINONE OXIDOREDUCTASE CHAIN 5"/>
    <property type="match status" value="1"/>
</dbReference>
<dbReference type="NCBIfam" id="TIGR01974">
    <property type="entry name" value="NDH_I_L"/>
    <property type="match status" value="1"/>
</dbReference>
<comment type="caution">
    <text evidence="13">The sequence shown here is derived from an EMBL/GenBank/DDBJ whole genome shotgun (WGS) entry which is preliminary data.</text>
</comment>
<keyword evidence="7 11" id="KW-1133">Transmembrane helix</keyword>
<dbReference type="EC" id="7.1.1.2" evidence="5"/>
<reference evidence="13" key="1">
    <citation type="submission" date="2020-08" db="EMBL/GenBank/DDBJ databases">
        <title>Multicomponent nature underlies the extraordinary mechanical properties of spider dragline silk.</title>
        <authorList>
            <person name="Kono N."/>
            <person name="Nakamura H."/>
            <person name="Mori M."/>
            <person name="Yoshida Y."/>
            <person name="Ohtoshi R."/>
            <person name="Malay A.D."/>
            <person name="Moran D.A.P."/>
            <person name="Tomita M."/>
            <person name="Numata K."/>
            <person name="Arakawa K."/>
        </authorList>
    </citation>
    <scope>NUCLEOTIDE SEQUENCE</scope>
</reference>
<dbReference type="Gene3D" id="3.30.930.10">
    <property type="entry name" value="Bira Bifunctional Protein, Domain 2"/>
    <property type="match status" value="2"/>
</dbReference>
<feature type="transmembrane region" description="Helical" evidence="11">
    <location>
        <begin position="462"/>
        <end position="481"/>
    </location>
</feature>
<feature type="transmembrane region" description="Helical" evidence="11">
    <location>
        <begin position="493"/>
        <end position="511"/>
    </location>
</feature>
<dbReference type="InterPro" id="IPR001750">
    <property type="entry name" value="ND/Mrp_TM"/>
</dbReference>
<feature type="transmembrane region" description="Helical" evidence="11">
    <location>
        <begin position="430"/>
        <end position="455"/>
    </location>
</feature>
<evidence type="ECO:0000256" key="4">
    <source>
        <dbReference type="ARBA" id="ARBA00009934"/>
    </source>
</evidence>
<feature type="transmembrane region" description="Helical" evidence="11">
    <location>
        <begin position="313"/>
        <end position="335"/>
    </location>
</feature>
<feature type="transmembrane region" description="Helical" evidence="11">
    <location>
        <begin position="230"/>
        <end position="251"/>
    </location>
</feature>
<dbReference type="CDD" id="cd16442">
    <property type="entry name" value="BPL"/>
    <property type="match status" value="1"/>
</dbReference>
<dbReference type="Gene3D" id="1.20.5.2700">
    <property type="match status" value="1"/>
</dbReference>
<dbReference type="NCBIfam" id="TIGR01972">
    <property type="entry name" value="NDH_I_M"/>
    <property type="match status" value="1"/>
</dbReference>
<feature type="transmembrane region" description="Helical" evidence="11">
    <location>
        <begin position="655"/>
        <end position="678"/>
    </location>
</feature>
<dbReference type="GO" id="GO:0042773">
    <property type="term" value="P:ATP synthesis coupled electron transport"/>
    <property type="evidence" value="ECO:0007669"/>
    <property type="project" value="InterPro"/>
</dbReference>
<dbReference type="InterPro" id="IPR045864">
    <property type="entry name" value="aa-tRNA-synth_II/BPL/LPL"/>
</dbReference>
<dbReference type="PRINTS" id="PR01434">
    <property type="entry name" value="NADHDHGNASE5"/>
</dbReference>
<dbReference type="InterPro" id="IPR010227">
    <property type="entry name" value="NADH_Q_OxRdtase_chainM/4"/>
</dbReference>
<evidence type="ECO:0000313" key="13">
    <source>
        <dbReference type="EMBL" id="GFY65356.1"/>
    </source>
</evidence>
<dbReference type="OrthoDB" id="6516547at2759"/>
<comment type="catalytic activity">
    <reaction evidence="10">
        <text>a ubiquinone + NADH + 5 H(+)(in) = a ubiquinol + NAD(+) + 4 H(+)(out)</text>
        <dbReference type="Rhea" id="RHEA:29091"/>
        <dbReference type="Rhea" id="RHEA-COMP:9565"/>
        <dbReference type="Rhea" id="RHEA-COMP:9566"/>
        <dbReference type="ChEBI" id="CHEBI:15378"/>
        <dbReference type="ChEBI" id="CHEBI:16389"/>
        <dbReference type="ChEBI" id="CHEBI:17976"/>
        <dbReference type="ChEBI" id="CHEBI:57540"/>
        <dbReference type="ChEBI" id="CHEBI:57945"/>
        <dbReference type="EC" id="7.1.1.2"/>
    </reaction>
</comment>
<dbReference type="GO" id="GO:0015990">
    <property type="term" value="P:electron transport coupled proton transport"/>
    <property type="evidence" value="ECO:0007669"/>
    <property type="project" value="TreeGrafter"/>
</dbReference>
<evidence type="ECO:0000256" key="10">
    <source>
        <dbReference type="ARBA" id="ARBA00049551"/>
    </source>
</evidence>
<dbReference type="EMBL" id="BMAV01015538">
    <property type="protein sequence ID" value="GFY65356.1"/>
    <property type="molecule type" value="Genomic_DNA"/>
</dbReference>
<feature type="transmembrane region" description="Helical" evidence="11">
    <location>
        <begin position="404"/>
        <end position="424"/>
    </location>
</feature>
<evidence type="ECO:0000256" key="2">
    <source>
        <dbReference type="ARBA" id="ARBA00004141"/>
    </source>
</evidence>
<feature type="transmembrane region" description="Helical" evidence="11">
    <location>
        <begin position="580"/>
        <end position="601"/>
    </location>
</feature>
<evidence type="ECO:0000313" key="14">
    <source>
        <dbReference type="Proteomes" id="UP000886998"/>
    </source>
</evidence>
<comment type="subcellular location">
    <subcellularLocation>
        <location evidence="2">Membrane</location>
        <topology evidence="2">Multi-pass membrane protein</topology>
    </subcellularLocation>
</comment>
<feature type="transmembrane region" description="Helical" evidence="11">
    <location>
        <begin position="370"/>
        <end position="392"/>
    </location>
</feature>
<evidence type="ECO:0000256" key="3">
    <source>
        <dbReference type="ARBA" id="ARBA00009025"/>
    </source>
</evidence>
<feature type="transmembrane region" description="Helical" evidence="11">
    <location>
        <begin position="746"/>
        <end position="765"/>
    </location>
</feature>
<evidence type="ECO:0000256" key="6">
    <source>
        <dbReference type="ARBA" id="ARBA00022692"/>
    </source>
</evidence>
<dbReference type="InterPro" id="IPR004329">
    <property type="entry name" value="CcmE"/>
</dbReference>
<dbReference type="GO" id="GO:0003954">
    <property type="term" value="F:NADH dehydrogenase activity"/>
    <property type="evidence" value="ECO:0007669"/>
    <property type="project" value="TreeGrafter"/>
</dbReference>
<feature type="transmembrane region" description="Helical" evidence="11">
    <location>
        <begin position="271"/>
        <end position="292"/>
    </location>
</feature>
<evidence type="ECO:0000256" key="1">
    <source>
        <dbReference type="ARBA" id="ARBA00003257"/>
    </source>
</evidence>
<dbReference type="GO" id="GO:0008137">
    <property type="term" value="F:NADH dehydrogenase (ubiquinone) activity"/>
    <property type="evidence" value="ECO:0007669"/>
    <property type="project" value="UniProtKB-EC"/>
</dbReference>
<evidence type="ECO:0000256" key="11">
    <source>
        <dbReference type="SAM" id="Phobius"/>
    </source>
</evidence>
<evidence type="ECO:0000256" key="8">
    <source>
        <dbReference type="ARBA" id="ARBA00023136"/>
    </source>
</evidence>